<name>A0A0F9W0N0_9ZZZZ</name>
<proteinExistence type="predicted"/>
<organism evidence="1">
    <name type="scientific">marine sediment metagenome</name>
    <dbReference type="NCBI Taxonomy" id="412755"/>
    <lineage>
        <taxon>unclassified sequences</taxon>
        <taxon>metagenomes</taxon>
        <taxon>ecological metagenomes</taxon>
    </lineage>
</organism>
<reference evidence="1" key="1">
    <citation type="journal article" date="2015" name="Nature">
        <title>Complex archaea that bridge the gap between prokaryotes and eukaryotes.</title>
        <authorList>
            <person name="Spang A."/>
            <person name="Saw J.H."/>
            <person name="Jorgensen S.L."/>
            <person name="Zaremba-Niedzwiedzka K."/>
            <person name="Martijn J."/>
            <person name="Lind A.E."/>
            <person name="van Eijk R."/>
            <person name="Schleper C."/>
            <person name="Guy L."/>
            <person name="Ettema T.J."/>
        </authorList>
    </citation>
    <scope>NUCLEOTIDE SEQUENCE</scope>
</reference>
<dbReference type="AlphaFoldDB" id="A0A0F9W0N0"/>
<accession>A0A0F9W0N0</accession>
<sequence length="73" mass="8661">MELKIKLPDHYKLIDIGDWVTIRGKGIKQTQIMDITPLYAILNDNKELELYYHSELALRRKESAYERSKRLSP</sequence>
<evidence type="ECO:0000313" key="1">
    <source>
        <dbReference type="EMBL" id="KKN79221.1"/>
    </source>
</evidence>
<dbReference type="EMBL" id="LAZR01000251">
    <property type="protein sequence ID" value="KKN79221.1"/>
    <property type="molecule type" value="Genomic_DNA"/>
</dbReference>
<gene>
    <name evidence="1" type="ORF">LCGC14_0342380</name>
</gene>
<protein>
    <submittedName>
        <fullName evidence="1">Uncharacterized protein</fullName>
    </submittedName>
</protein>
<comment type="caution">
    <text evidence="1">The sequence shown here is derived from an EMBL/GenBank/DDBJ whole genome shotgun (WGS) entry which is preliminary data.</text>
</comment>